<dbReference type="InterPro" id="IPR030397">
    <property type="entry name" value="SEPARIN_core_dom"/>
</dbReference>
<dbReference type="Proteomes" id="UP001201163">
    <property type="component" value="Unassembled WGS sequence"/>
</dbReference>
<dbReference type="InterPro" id="IPR011990">
    <property type="entry name" value="TPR-like_helical_dom_sf"/>
</dbReference>
<dbReference type="GO" id="GO:0072686">
    <property type="term" value="C:mitotic spindle"/>
    <property type="evidence" value="ECO:0007669"/>
    <property type="project" value="TreeGrafter"/>
</dbReference>
<dbReference type="InterPro" id="IPR005314">
    <property type="entry name" value="Peptidase_C50"/>
</dbReference>
<keyword evidence="4" id="KW-0159">Chromosome partition</keyword>
<organism evidence="7 8">
    <name type="scientific">Lactarius akahatsu</name>
    <dbReference type="NCBI Taxonomy" id="416441"/>
    <lineage>
        <taxon>Eukaryota</taxon>
        <taxon>Fungi</taxon>
        <taxon>Dikarya</taxon>
        <taxon>Basidiomycota</taxon>
        <taxon>Agaricomycotina</taxon>
        <taxon>Agaricomycetes</taxon>
        <taxon>Russulales</taxon>
        <taxon>Russulaceae</taxon>
        <taxon>Lactarius</taxon>
    </lineage>
</organism>
<dbReference type="EMBL" id="JAKELL010000045">
    <property type="protein sequence ID" value="KAH8987879.1"/>
    <property type="molecule type" value="Genomic_DNA"/>
</dbReference>
<accession>A0AAD4LBL0</accession>
<feature type="domain" description="Peptidase C50" evidence="6">
    <location>
        <begin position="1464"/>
        <end position="1561"/>
    </location>
</feature>
<dbReference type="Gene3D" id="1.25.40.10">
    <property type="entry name" value="Tetratricopeptide repeat domain"/>
    <property type="match status" value="1"/>
</dbReference>
<feature type="compositionally biased region" description="Polar residues" evidence="5">
    <location>
        <begin position="733"/>
        <end position="743"/>
    </location>
</feature>
<comment type="caution">
    <text evidence="7">The sequence shown here is derived from an EMBL/GenBank/DDBJ whole genome shotgun (WGS) entry which is preliminary data.</text>
</comment>
<feature type="compositionally biased region" description="Low complexity" evidence="5">
    <location>
        <begin position="486"/>
        <end position="497"/>
    </location>
</feature>
<evidence type="ECO:0000313" key="7">
    <source>
        <dbReference type="EMBL" id="KAH8987879.1"/>
    </source>
</evidence>
<evidence type="ECO:0000256" key="5">
    <source>
        <dbReference type="SAM" id="MobiDB-lite"/>
    </source>
</evidence>
<feature type="region of interest" description="Disordered" evidence="5">
    <location>
        <begin position="481"/>
        <end position="530"/>
    </location>
</feature>
<dbReference type="GO" id="GO:0004197">
    <property type="term" value="F:cysteine-type endopeptidase activity"/>
    <property type="evidence" value="ECO:0007669"/>
    <property type="project" value="InterPro"/>
</dbReference>
<name>A0AAD4LBL0_9AGAM</name>
<proteinExistence type="predicted"/>
<keyword evidence="3" id="KW-0378">Hydrolase</keyword>
<feature type="compositionally biased region" description="Basic and acidic residues" evidence="5">
    <location>
        <begin position="745"/>
        <end position="758"/>
    </location>
</feature>
<dbReference type="GO" id="GO:0006508">
    <property type="term" value="P:proteolysis"/>
    <property type="evidence" value="ECO:0007669"/>
    <property type="project" value="InterPro"/>
</dbReference>
<protein>
    <recommendedName>
        <fullName evidence="2">separase</fullName>
        <ecNumber evidence="2">3.4.22.49</ecNumber>
    </recommendedName>
</protein>
<gene>
    <name evidence="7" type="ORF">EDB92DRAFT_1948383</name>
</gene>
<dbReference type="GO" id="GO:0044732">
    <property type="term" value="C:mitotic spindle pole body"/>
    <property type="evidence" value="ECO:0007669"/>
    <property type="project" value="TreeGrafter"/>
</dbReference>
<evidence type="ECO:0000256" key="1">
    <source>
        <dbReference type="ARBA" id="ARBA00000451"/>
    </source>
</evidence>
<feature type="region of interest" description="Disordered" evidence="5">
    <location>
        <begin position="1111"/>
        <end position="1132"/>
    </location>
</feature>
<dbReference type="SUPFAM" id="SSF48452">
    <property type="entry name" value="TPR-like"/>
    <property type="match status" value="1"/>
</dbReference>
<dbReference type="SMART" id="SM00028">
    <property type="entry name" value="TPR"/>
    <property type="match status" value="5"/>
</dbReference>
<dbReference type="GO" id="GO:0051307">
    <property type="term" value="P:meiotic chromosome separation"/>
    <property type="evidence" value="ECO:0007669"/>
    <property type="project" value="TreeGrafter"/>
</dbReference>
<feature type="region of interest" description="Disordered" evidence="5">
    <location>
        <begin position="726"/>
        <end position="770"/>
    </location>
</feature>
<dbReference type="GO" id="GO:0005634">
    <property type="term" value="C:nucleus"/>
    <property type="evidence" value="ECO:0007669"/>
    <property type="project" value="InterPro"/>
</dbReference>
<dbReference type="PROSITE" id="PS51700">
    <property type="entry name" value="SEPARIN"/>
    <property type="match status" value="1"/>
</dbReference>
<reference evidence="7" key="1">
    <citation type="submission" date="2022-01" db="EMBL/GenBank/DDBJ databases">
        <title>Comparative genomics reveals a dynamic genome evolution in the ectomycorrhizal milk-cap (Lactarius) mushrooms.</title>
        <authorList>
            <consortium name="DOE Joint Genome Institute"/>
            <person name="Lebreton A."/>
            <person name="Tang N."/>
            <person name="Kuo A."/>
            <person name="LaButti K."/>
            <person name="Drula E."/>
            <person name="Barry K."/>
            <person name="Clum A."/>
            <person name="Lipzen A."/>
            <person name="Mousain D."/>
            <person name="Ng V."/>
            <person name="Wang R."/>
            <person name="Wang X."/>
            <person name="Dai Y."/>
            <person name="Henrissat B."/>
            <person name="Grigoriev I.V."/>
            <person name="Guerin-Laguette A."/>
            <person name="Yu F."/>
            <person name="Martin F.M."/>
        </authorList>
    </citation>
    <scope>NUCLEOTIDE SEQUENCE</scope>
    <source>
        <strain evidence="7">QP</strain>
    </source>
</reference>
<dbReference type="EC" id="3.4.22.49" evidence="2"/>
<dbReference type="GO" id="GO:0005737">
    <property type="term" value="C:cytoplasm"/>
    <property type="evidence" value="ECO:0007669"/>
    <property type="project" value="TreeGrafter"/>
</dbReference>
<keyword evidence="8" id="KW-1185">Reference proteome</keyword>
<evidence type="ECO:0000313" key="8">
    <source>
        <dbReference type="Proteomes" id="UP001201163"/>
    </source>
</evidence>
<evidence type="ECO:0000256" key="4">
    <source>
        <dbReference type="ARBA" id="ARBA00022829"/>
    </source>
</evidence>
<dbReference type="Pfam" id="PF03568">
    <property type="entry name" value="Separin_C"/>
    <property type="match status" value="1"/>
</dbReference>
<dbReference type="PANTHER" id="PTHR12792:SF0">
    <property type="entry name" value="SEPARIN"/>
    <property type="match status" value="1"/>
</dbReference>
<comment type="catalytic activity">
    <reaction evidence="1">
        <text>All bonds known to be hydrolyzed by this endopeptidase have arginine in P1 and an acidic residue in P4. P6 is often occupied by an acidic residue or by a hydroxy-amino-acid residue, the phosphorylation of which enhances cleavage.</text>
        <dbReference type="EC" id="3.4.22.49"/>
    </reaction>
</comment>
<dbReference type="InterPro" id="IPR019734">
    <property type="entry name" value="TPR_rpt"/>
</dbReference>
<sequence>MGRCDGTEDDALSGIRETNDHVREARALSPVSAPEDDYLQAEAKMRRALDRLRRAALKIIDSPDDVKLPDHGIFSAVQALLMDIATTLETLLRTRSVPDDYASLLDLLFVLARTTLAPNNPVLTDTAYDLLARAACLLGLQLDNDNHEYHPSIPTPPLTSEETFANFIRCLSGAFYSLGATLYQAGKYGTAVRFLRQGCHVGRLALQLHGTYTEKILGDAQEPRKTASGKETEGWANLHGHLSRRWELLGVCYSKIGDRQGAYDAFRQCLGSYVFPHTFVELVRTIGPEGAFGASPSLKQAAVIVDRVTYMAACELLRQPAQISLKQLINSLSIDGATDLRRGASLRCRRHSGATSGKFEWEPLETRRAKCAVMLKTLGLTYYSGVVDGDLRLSESAKEIEGLLSQELDLMPQCYICVLYTVQKCICGLPYMHIAKSIPNNSRYVIHHVQEACRVLRTWIHGNTAGNAEAKSSIRQVSAARKARGKTASARAVASTTRRSKASKLPPTTPKRRRGSHVSQTEESPAKMKAKEDLILTHMNSRRLISLMNMTINLVGFVGHIVLKLEFLHVARQVCEHPLIGQHEEFVQLSVQLAHEYVKLGKLRDAGLVYKRSLSSTHVQTVSNEARVVLLLRHAESLIKIGDVDQGIALYTEALQLSESSPTNEKESSTADRVHSHVNRLRRIALAATVFAEIKLAEDDPTTALTGFLQANRLWNRAANALSHLSPHEVPSHGTSALSNPFDVSSDREKASPARDDNISSASSNPKLHHARASTNGLEWQIAEGMFETTLSIANVYFRRGSVREAEYFIRESERFARSMNAPAMLGRALALQVELQLQLRQLDTALTTLRAATDVLNDMTSPDAARLHKLRGEYNELLLQDKDARLQYAEALKMLEELDKTRSSIASPSPLKSTGGLEPPVPALFSSVLRQHIWLLRNDIGDEYESLLQKLSHLAPLADIQAEERSLLAKLTLHDVYDHFRGDMFLSSIRESVLSLPMGMSGDKSLLTTSAQVITRVLTEAEKLFHSDLMSTSQRGSVPRVREAAGSLALIRSFQSSLGANDSALLVANLIDSSANVTLKREMVDVIAHKLPSKTRDDLHWPLLTTDDEPLVNSRSRKSGSPSSLFDDDDDRDVQSDDLLLSSYWEYIREKYQQLPFSSSNLTQSKVDDLPANWTVVHIYVTEDQNTMFVCRQRAGQQPLVFSLPLKGRRETEDDEHLTFEDATAELREIIRLSDEGTKNAINVKGQDRSARAAWWAERMALDKRLKELLDSIEFCWFGAFKTILSAQESVPEGAMSAFRSRLDRIFEQIIGAQGMKQSTRMHLDDSLLECFSRLSPKCKDEELEDLVYFILDLYQFHGVQVAIAEVDVDHVVIDLRTALEEHAARVRGRASLQEDEHVFLVLNRNLQEIPWESLPILLGRSVSRVPNIDFLVDRLEFARRRDQSTATGQGSGQYEGRIRLDLSSTYYILNPSEDLESTERRFSPWLRSMRGVGWDGIIGRTPSEQEFTHALAKNELLIYFGHGGGEQYIRSHKIRHLPRCAATMLWGCSSGLLRDMGEFDRIGTPYNYMLAGCPTLIANLWDVTDRDIDKLTQAVFDHLHLTPEALRKKPDRTETAGTSIVKALAEARGACKLKYLTGAAPVVYGIPFYL</sequence>
<evidence type="ECO:0000256" key="3">
    <source>
        <dbReference type="ARBA" id="ARBA00022801"/>
    </source>
</evidence>
<dbReference type="PANTHER" id="PTHR12792">
    <property type="entry name" value="EXTRA SPINDLE POLES 1-RELATED"/>
    <property type="match status" value="1"/>
</dbReference>
<evidence type="ECO:0000259" key="6">
    <source>
        <dbReference type="PROSITE" id="PS51700"/>
    </source>
</evidence>
<evidence type="ECO:0000256" key="2">
    <source>
        <dbReference type="ARBA" id="ARBA00012489"/>
    </source>
</evidence>